<gene>
    <name evidence="2" type="ORF">PLXY2_LOCUS6714</name>
</gene>
<comment type="caution">
    <text evidence="2">The sequence shown here is derived from an EMBL/GenBank/DDBJ whole genome shotgun (WGS) entry which is preliminary data.</text>
</comment>
<dbReference type="Proteomes" id="UP000653454">
    <property type="component" value="Unassembled WGS sequence"/>
</dbReference>
<evidence type="ECO:0000313" key="2">
    <source>
        <dbReference type="EMBL" id="CAG9119383.1"/>
    </source>
</evidence>
<reference evidence="2" key="1">
    <citation type="submission" date="2020-11" db="EMBL/GenBank/DDBJ databases">
        <authorList>
            <person name="Whiteford S."/>
        </authorList>
    </citation>
    <scope>NUCLEOTIDE SEQUENCE</scope>
</reference>
<dbReference type="InterPro" id="IPR051944">
    <property type="entry name" value="BEACH_domain_protein"/>
</dbReference>
<protein>
    <submittedName>
        <fullName evidence="2">(diamondback moth) hypothetical protein</fullName>
    </submittedName>
</protein>
<dbReference type="PANTHER" id="PTHR46108">
    <property type="entry name" value="BLUE CHEESE"/>
    <property type="match status" value="1"/>
</dbReference>
<name>A0A8S4EUU1_PLUXY</name>
<evidence type="ECO:0000313" key="3">
    <source>
        <dbReference type="Proteomes" id="UP000653454"/>
    </source>
</evidence>
<dbReference type="EMBL" id="CAJHNJ030000022">
    <property type="protein sequence ID" value="CAG9119383.1"/>
    <property type="molecule type" value="Genomic_DNA"/>
</dbReference>
<organism evidence="2 3">
    <name type="scientific">Plutella xylostella</name>
    <name type="common">Diamondback moth</name>
    <name type="synonym">Plutella maculipennis</name>
    <dbReference type="NCBI Taxonomy" id="51655"/>
    <lineage>
        <taxon>Eukaryota</taxon>
        <taxon>Metazoa</taxon>
        <taxon>Ecdysozoa</taxon>
        <taxon>Arthropoda</taxon>
        <taxon>Hexapoda</taxon>
        <taxon>Insecta</taxon>
        <taxon>Pterygota</taxon>
        <taxon>Neoptera</taxon>
        <taxon>Endopterygota</taxon>
        <taxon>Lepidoptera</taxon>
        <taxon>Glossata</taxon>
        <taxon>Ditrysia</taxon>
        <taxon>Yponomeutoidea</taxon>
        <taxon>Plutellidae</taxon>
        <taxon>Plutella</taxon>
    </lineage>
</organism>
<proteinExistence type="predicted"/>
<evidence type="ECO:0000256" key="1">
    <source>
        <dbReference type="ARBA" id="ARBA00022574"/>
    </source>
</evidence>
<keyword evidence="3" id="KW-1185">Reference proteome</keyword>
<dbReference type="AlphaFoldDB" id="A0A8S4EUU1"/>
<keyword evidence="1" id="KW-0853">WD repeat</keyword>
<dbReference type="PANTHER" id="PTHR46108:SF4">
    <property type="entry name" value="BLUE CHEESE"/>
    <property type="match status" value="1"/>
</dbReference>
<accession>A0A8S4EUU1</accession>
<sequence length="206" mass="23015">MENRCVCPLPHGGVIGRQEEEVSHCAAARELIGLFAREPPHQDYIQEGVSHCAAAGELIVSGPGEEDYIQEGVSHCNPQGKRKRGRHKQNWRCSIDAEMTWSEVSGFVYVTSVLSSLQGKLSGDAAMSRDMLQLLHVVFYTISTAMRFEPANAKFFHHERVLASLRGRLRGDAAMSRDMLQLLHVVFYTISTAMRFEPAQRQVLSS</sequence>